<comment type="caution">
    <text evidence="1">The sequence shown here is derived from an EMBL/GenBank/DDBJ whole genome shotgun (WGS) entry which is preliminary data.</text>
</comment>
<dbReference type="OrthoDB" id="1879545at2759"/>
<name>A0A7J7M0Y2_9MAGN</name>
<organism evidence="1 2">
    <name type="scientific">Kingdonia uniflora</name>
    <dbReference type="NCBI Taxonomy" id="39325"/>
    <lineage>
        <taxon>Eukaryota</taxon>
        <taxon>Viridiplantae</taxon>
        <taxon>Streptophyta</taxon>
        <taxon>Embryophyta</taxon>
        <taxon>Tracheophyta</taxon>
        <taxon>Spermatophyta</taxon>
        <taxon>Magnoliopsida</taxon>
        <taxon>Ranunculales</taxon>
        <taxon>Circaeasteraceae</taxon>
        <taxon>Kingdonia</taxon>
    </lineage>
</organism>
<gene>
    <name evidence="1" type="ORF">GIB67_042466</name>
</gene>
<dbReference type="SUPFAM" id="SSF55961">
    <property type="entry name" value="Bet v1-like"/>
    <property type="match status" value="1"/>
</dbReference>
<dbReference type="Proteomes" id="UP000541444">
    <property type="component" value="Unassembled WGS sequence"/>
</dbReference>
<reference evidence="1 2" key="1">
    <citation type="journal article" date="2020" name="IScience">
        <title>Genome Sequencing of the Endangered Kingdonia uniflora (Circaeasteraceae, Ranunculales) Reveals Potential Mechanisms of Evolutionary Specialization.</title>
        <authorList>
            <person name="Sun Y."/>
            <person name="Deng T."/>
            <person name="Zhang A."/>
            <person name="Moore M.J."/>
            <person name="Landis J.B."/>
            <person name="Lin N."/>
            <person name="Zhang H."/>
            <person name="Zhang X."/>
            <person name="Huang J."/>
            <person name="Zhang X."/>
            <person name="Sun H."/>
            <person name="Wang H."/>
        </authorList>
    </citation>
    <scope>NUCLEOTIDE SEQUENCE [LARGE SCALE GENOMIC DNA]</scope>
    <source>
        <strain evidence="1">TB1705</strain>
        <tissue evidence="1">Leaf</tissue>
    </source>
</reference>
<dbReference type="AlphaFoldDB" id="A0A7J7M0Y2"/>
<evidence type="ECO:0000313" key="2">
    <source>
        <dbReference type="Proteomes" id="UP000541444"/>
    </source>
</evidence>
<evidence type="ECO:0000313" key="1">
    <source>
        <dbReference type="EMBL" id="KAF6148507.1"/>
    </source>
</evidence>
<proteinExistence type="predicted"/>
<dbReference type="Gene3D" id="3.30.530.20">
    <property type="match status" value="1"/>
</dbReference>
<dbReference type="EMBL" id="JACGCM010001844">
    <property type="protein sequence ID" value="KAF6148507.1"/>
    <property type="molecule type" value="Genomic_DNA"/>
</dbReference>
<keyword evidence="2" id="KW-1185">Reference proteome</keyword>
<sequence>MGYRLAIVTVNLGRHGFGLNSGASVYQLSSVPDRAFPRLDLRPGPLQPASCSTVCLQSIPVVEVSLTCSYFAVVLDPRSLSVRGLGIPEPRSSKEKFVTIDDVKHMKRIRIIKGGLLDFGFRSYENVYMIIEKGTNSCIIRGTALFEADEDKFEVNASRIKVDSLWGLSKAVANYVMQKREGV</sequence>
<protein>
    <submittedName>
        <fullName evidence="1">Uncharacterized protein</fullName>
    </submittedName>
</protein>
<accession>A0A7J7M0Y2</accession>
<dbReference type="InterPro" id="IPR023393">
    <property type="entry name" value="START-like_dom_sf"/>
</dbReference>